<feature type="compositionally biased region" description="Polar residues" evidence="1">
    <location>
        <begin position="46"/>
        <end position="58"/>
    </location>
</feature>
<evidence type="ECO:0000256" key="1">
    <source>
        <dbReference type="SAM" id="MobiDB-lite"/>
    </source>
</evidence>
<reference evidence="3" key="1">
    <citation type="submission" date="2021-02" db="EMBL/GenBank/DDBJ databases">
        <authorList>
            <person name="Nowell W R."/>
        </authorList>
    </citation>
    <scope>NUCLEOTIDE SEQUENCE</scope>
</reference>
<feature type="non-terminal residue" evidence="3">
    <location>
        <position position="1"/>
    </location>
</feature>
<keyword evidence="2" id="KW-0472">Membrane</keyword>
<proteinExistence type="predicted"/>
<feature type="region of interest" description="Disordered" evidence="1">
    <location>
        <begin position="1"/>
        <end position="58"/>
    </location>
</feature>
<evidence type="ECO:0000313" key="3">
    <source>
        <dbReference type="EMBL" id="CAF4147743.1"/>
    </source>
</evidence>
<protein>
    <submittedName>
        <fullName evidence="3">Uncharacterized protein</fullName>
    </submittedName>
</protein>
<name>A0A819XU81_9BILA</name>
<comment type="caution">
    <text evidence="3">The sequence shown here is derived from an EMBL/GenBank/DDBJ whole genome shotgun (WGS) entry which is preliminary data.</text>
</comment>
<evidence type="ECO:0000313" key="4">
    <source>
        <dbReference type="Proteomes" id="UP000663836"/>
    </source>
</evidence>
<keyword evidence="2" id="KW-0812">Transmembrane</keyword>
<accession>A0A819XU81</accession>
<organism evidence="3 4">
    <name type="scientific">Rotaria sordida</name>
    <dbReference type="NCBI Taxonomy" id="392033"/>
    <lineage>
        <taxon>Eukaryota</taxon>
        <taxon>Metazoa</taxon>
        <taxon>Spiralia</taxon>
        <taxon>Gnathifera</taxon>
        <taxon>Rotifera</taxon>
        <taxon>Eurotatoria</taxon>
        <taxon>Bdelloidea</taxon>
        <taxon>Philodinida</taxon>
        <taxon>Philodinidae</taxon>
        <taxon>Rotaria</taxon>
    </lineage>
</organism>
<feature type="compositionally biased region" description="Basic and acidic residues" evidence="1">
    <location>
        <begin position="34"/>
        <end position="45"/>
    </location>
</feature>
<evidence type="ECO:0000256" key="2">
    <source>
        <dbReference type="SAM" id="Phobius"/>
    </source>
</evidence>
<feature type="transmembrane region" description="Helical" evidence="2">
    <location>
        <begin position="135"/>
        <end position="155"/>
    </location>
</feature>
<dbReference type="Proteomes" id="UP000663836">
    <property type="component" value="Unassembled WGS sequence"/>
</dbReference>
<gene>
    <name evidence="3" type="ORF">JBS370_LOCUS33825</name>
</gene>
<dbReference type="EMBL" id="CAJOBD010010130">
    <property type="protein sequence ID" value="CAF4147743.1"/>
    <property type="molecule type" value="Genomic_DNA"/>
</dbReference>
<dbReference type="AlphaFoldDB" id="A0A819XU81"/>
<sequence length="158" mass="18229">MPLDKRDNQVNLGHERKRKRIDDKIKKAGGKCPRRCDKESNKEHTSSYFTSKQNNTTNAVETRQNDIISFPLNPSNNPQLVTRTLTDISNLPSPSTSNVTTTSKVIKAIRFITPINLIVSQQQSNQTEVRQLSQIVMYQFLAFNYILNLLTFFYFNLF</sequence>
<keyword evidence="2" id="KW-1133">Transmembrane helix</keyword>